<evidence type="ECO:0000256" key="13">
    <source>
        <dbReference type="SAM" id="SignalP"/>
    </source>
</evidence>
<keyword evidence="15" id="KW-1185">Reference proteome</keyword>
<feature type="non-terminal residue" evidence="16">
    <location>
        <position position="632"/>
    </location>
</feature>
<dbReference type="InterPro" id="IPR050174">
    <property type="entry name" value="Protocadherin/Cadherin-CA"/>
</dbReference>
<dbReference type="GO" id="GO:0007156">
    <property type="term" value="P:homophilic cell adhesion via plasma membrane adhesion molecules"/>
    <property type="evidence" value="ECO:0007669"/>
    <property type="project" value="InterPro"/>
</dbReference>
<dbReference type="GeneID" id="103373953"/>
<dbReference type="GO" id="GO:0005886">
    <property type="term" value="C:plasma membrane"/>
    <property type="evidence" value="ECO:0007669"/>
    <property type="project" value="UniProtKB-SubCell"/>
</dbReference>
<comment type="function">
    <text evidence="1">Potential calcium-dependent cell-adhesion protein. May be involved in the establishment and maintenance of specific neuronal connections in the brain.</text>
</comment>
<dbReference type="RefSeq" id="XP_008302188.1">
    <property type="nucleotide sequence ID" value="XM_008303966.1"/>
</dbReference>
<feature type="domain" description="Cadherin" evidence="14">
    <location>
        <begin position="339"/>
        <end position="443"/>
    </location>
</feature>
<dbReference type="SMART" id="SM00112">
    <property type="entry name" value="CA"/>
    <property type="match status" value="5"/>
</dbReference>
<dbReference type="PANTHER" id="PTHR24028">
    <property type="entry name" value="CADHERIN-87A"/>
    <property type="match status" value="1"/>
</dbReference>
<proteinExistence type="predicted"/>
<dbReference type="CDD" id="cd11304">
    <property type="entry name" value="Cadherin_repeat"/>
    <property type="match status" value="6"/>
</dbReference>
<dbReference type="InterPro" id="IPR002126">
    <property type="entry name" value="Cadherin-like_dom"/>
</dbReference>
<dbReference type="PROSITE" id="PS50268">
    <property type="entry name" value="CADHERIN_2"/>
    <property type="match status" value="5"/>
</dbReference>
<evidence type="ECO:0000256" key="6">
    <source>
        <dbReference type="ARBA" id="ARBA00022737"/>
    </source>
</evidence>
<evidence type="ECO:0000256" key="1">
    <source>
        <dbReference type="ARBA" id="ARBA00003436"/>
    </source>
</evidence>
<evidence type="ECO:0000256" key="12">
    <source>
        <dbReference type="PROSITE-ProRule" id="PRU00043"/>
    </source>
</evidence>
<keyword evidence="7 12" id="KW-0106">Calcium</keyword>
<evidence type="ECO:0000256" key="11">
    <source>
        <dbReference type="ARBA" id="ARBA00023180"/>
    </source>
</evidence>
<feature type="chain" id="PRO_5041465193" evidence="13">
    <location>
        <begin position="21"/>
        <end position="632"/>
    </location>
</feature>
<evidence type="ECO:0000256" key="10">
    <source>
        <dbReference type="ARBA" id="ARBA00023136"/>
    </source>
</evidence>
<dbReference type="Pfam" id="PF08266">
    <property type="entry name" value="Cadherin_2"/>
    <property type="match status" value="1"/>
</dbReference>
<accession>A0A9Y4NRH2</accession>
<keyword evidence="11" id="KW-0325">Glycoprotein</keyword>
<keyword evidence="10" id="KW-0472">Membrane</keyword>
<dbReference type="Pfam" id="PF00028">
    <property type="entry name" value="Cadherin"/>
    <property type="match status" value="4"/>
</dbReference>
<dbReference type="PROSITE" id="PS00232">
    <property type="entry name" value="CADHERIN_1"/>
    <property type="match status" value="3"/>
</dbReference>
<sequence length="632" mass="69102">MRRAFNLLVFQLLFLYQSEAQIRYSIPEELKTGSLVGNVAQDLGLDLKRLRSGRARIVTGENIQYTELKADKGTLVVNERIDREQLCGDVTPCSFTFEILLEKPMELHPVTIEVLDVNDNAPTFQNTHLEFEISESAALGSRFVLESADDADVGPNGLQNYILTPNDNFVLKQHVNPDGSKYAEMVLQKPLDREQQPRLSLKLLAVDGGNPQKSGTVNINVRILDANDNAPVFNQSVYKATVIENAPKATYVVTVNASDIDSGLNGQVTYSFSKSKAGIADLFNIDETTGRIYVTKEIDFEKDKKIEFRVEAKDQGGLTDSSKVEIEVIDVNDNAPVINVMSFTSPVSEDSPAGTTIGIINVKDLDSGENGQVRCAIEGGVPFKIKSNVRNYYALITDAALDRESLPECNITVVASDAGSPPLSTKRTFNLKVSDVNDNAPVFPRKFYSALAAENNSPGISVLSVNAKDPDENQNARVSYILQECEIGGSPVSEYVSVNAETGVVSAVRSFDYEQIKELVFTVKAQDGGSPPLSSNVTVKIMIQDQNDNPPQVLYPVQTGGSVVAEMVPRSADVGYLVTKVVAVDVDSGQNAWLSYKLQKSTDRALFEVGSQNGEIRTIRQVNDKDAVKQRL</sequence>
<evidence type="ECO:0000256" key="5">
    <source>
        <dbReference type="ARBA" id="ARBA00022729"/>
    </source>
</evidence>
<dbReference type="FunFam" id="2.60.40.60:FF:000001">
    <property type="entry name" value="Protocadherin alpha 2"/>
    <property type="match status" value="1"/>
</dbReference>
<dbReference type="FunFam" id="2.60.40.60:FF:000129">
    <property type="entry name" value="protocadherin alpha-C2 isoform X1"/>
    <property type="match status" value="1"/>
</dbReference>
<evidence type="ECO:0000313" key="15">
    <source>
        <dbReference type="Proteomes" id="UP000694891"/>
    </source>
</evidence>
<dbReference type="PANTHER" id="PTHR24028:SF296">
    <property type="entry name" value="PROTOCADHERIN 1 GAMMA 11 PRECURSOR-RELATED"/>
    <property type="match status" value="1"/>
</dbReference>
<evidence type="ECO:0000256" key="8">
    <source>
        <dbReference type="ARBA" id="ARBA00022889"/>
    </source>
</evidence>
<keyword evidence="9" id="KW-1133">Transmembrane helix</keyword>
<feature type="signal peptide" evidence="13">
    <location>
        <begin position="1"/>
        <end position="20"/>
    </location>
</feature>
<feature type="domain" description="Cadherin" evidence="14">
    <location>
        <begin position="444"/>
        <end position="553"/>
    </location>
</feature>
<evidence type="ECO:0000256" key="4">
    <source>
        <dbReference type="ARBA" id="ARBA00022692"/>
    </source>
</evidence>
<dbReference type="PRINTS" id="PR00205">
    <property type="entry name" value="CADHERIN"/>
</dbReference>
<dbReference type="GO" id="GO:0009653">
    <property type="term" value="P:anatomical structure morphogenesis"/>
    <property type="evidence" value="ECO:0007669"/>
    <property type="project" value="UniProtKB-ARBA"/>
</dbReference>
<evidence type="ECO:0000313" key="16">
    <source>
        <dbReference type="RefSeq" id="XP_008302188.1"/>
    </source>
</evidence>
<dbReference type="InterPro" id="IPR015919">
    <property type="entry name" value="Cadherin-like_sf"/>
</dbReference>
<name>A0A9Y4NRH2_9TELE</name>
<evidence type="ECO:0000256" key="2">
    <source>
        <dbReference type="ARBA" id="ARBA00004251"/>
    </source>
</evidence>
<dbReference type="FunFam" id="2.60.40.60:FF:000006">
    <property type="entry name" value="Protocadherin alpha 2"/>
    <property type="match status" value="1"/>
</dbReference>
<comment type="subcellular location">
    <subcellularLocation>
        <location evidence="2">Cell membrane</location>
        <topology evidence="2">Single-pass type I membrane protein</topology>
    </subcellularLocation>
</comment>
<dbReference type="FunFam" id="2.60.40.60:FF:000002">
    <property type="entry name" value="Protocadherin alpha 2"/>
    <property type="match status" value="1"/>
</dbReference>
<evidence type="ECO:0000256" key="7">
    <source>
        <dbReference type="ARBA" id="ARBA00022837"/>
    </source>
</evidence>
<organism evidence="15 16">
    <name type="scientific">Stegastes partitus</name>
    <name type="common">bicolor damselfish</name>
    <dbReference type="NCBI Taxonomy" id="144197"/>
    <lineage>
        <taxon>Eukaryota</taxon>
        <taxon>Metazoa</taxon>
        <taxon>Chordata</taxon>
        <taxon>Craniata</taxon>
        <taxon>Vertebrata</taxon>
        <taxon>Euteleostomi</taxon>
        <taxon>Actinopterygii</taxon>
        <taxon>Neopterygii</taxon>
        <taxon>Teleostei</taxon>
        <taxon>Neoteleostei</taxon>
        <taxon>Acanthomorphata</taxon>
        <taxon>Ovalentaria</taxon>
        <taxon>Pomacentridae</taxon>
        <taxon>Stegastes</taxon>
    </lineage>
</organism>
<feature type="domain" description="Cadherin" evidence="14">
    <location>
        <begin position="125"/>
        <end position="233"/>
    </location>
</feature>
<protein>
    <submittedName>
        <fullName evidence="16">Protocadherin gamma-A3-like</fullName>
    </submittedName>
</protein>
<keyword evidence="3" id="KW-1003">Cell membrane</keyword>
<keyword evidence="8" id="KW-0130">Cell adhesion</keyword>
<dbReference type="Gene3D" id="2.60.40.60">
    <property type="entry name" value="Cadherins"/>
    <property type="match status" value="6"/>
</dbReference>
<keyword evidence="4" id="KW-0812">Transmembrane</keyword>
<dbReference type="GO" id="GO:0005509">
    <property type="term" value="F:calcium ion binding"/>
    <property type="evidence" value="ECO:0007669"/>
    <property type="project" value="UniProtKB-UniRule"/>
</dbReference>
<dbReference type="SUPFAM" id="SSF49313">
    <property type="entry name" value="Cadherin-like"/>
    <property type="match status" value="6"/>
</dbReference>
<dbReference type="Proteomes" id="UP000694891">
    <property type="component" value="Unplaced"/>
</dbReference>
<evidence type="ECO:0000256" key="9">
    <source>
        <dbReference type="ARBA" id="ARBA00022989"/>
    </source>
</evidence>
<gene>
    <name evidence="16" type="primary">LOC103373953</name>
</gene>
<dbReference type="InterPro" id="IPR020894">
    <property type="entry name" value="Cadherin_CS"/>
</dbReference>
<reference evidence="16" key="1">
    <citation type="submission" date="2025-08" db="UniProtKB">
        <authorList>
            <consortium name="RefSeq"/>
        </authorList>
    </citation>
    <scope>IDENTIFICATION</scope>
</reference>
<keyword evidence="6" id="KW-0677">Repeat</keyword>
<evidence type="ECO:0000259" key="14">
    <source>
        <dbReference type="PROSITE" id="PS50268"/>
    </source>
</evidence>
<feature type="domain" description="Cadherin" evidence="14">
    <location>
        <begin position="18"/>
        <end position="124"/>
    </location>
</feature>
<dbReference type="FunFam" id="2.60.40.60:FF:000007">
    <property type="entry name" value="Protocadherin alpha 2"/>
    <property type="match status" value="1"/>
</dbReference>
<keyword evidence="5 13" id="KW-0732">Signal</keyword>
<dbReference type="FunFam" id="2.60.40.60:FF:000004">
    <property type="entry name" value="Protocadherin 1 gamma 2"/>
    <property type="match status" value="1"/>
</dbReference>
<dbReference type="InterPro" id="IPR013164">
    <property type="entry name" value="Cadherin_N"/>
</dbReference>
<feature type="domain" description="Cadherin" evidence="14">
    <location>
        <begin position="234"/>
        <end position="338"/>
    </location>
</feature>
<dbReference type="AlphaFoldDB" id="A0A9Y4NRH2"/>
<evidence type="ECO:0000256" key="3">
    <source>
        <dbReference type="ARBA" id="ARBA00022475"/>
    </source>
</evidence>